<protein>
    <submittedName>
        <fullName evidence="1">Uncharacterized protein</fullName>
    </submittedName>
</protein>
<keyword evidence="2" id="KW-1185">Reference proteome</keyword>
<name>A0ACC0PGD7_RHOML</name>
<gene>
    <name evidence="1" type="ORF">RHMOL_Rhmol03G0164600</name>
</gene>
<sequence>MTSNPCKAYNQNPSSFPPLASLPFSPTSPPFTALSVAVHAKLKQQKKLEKCNRVRTCDAAEKLALELGEEPPSTMIPRTIENTRELDETVSHPIDEEKEGEGKEEICNYRGVPWRLCNGVGQRL</sequence>
<organism evidence="1 2">
    <name type="scientific">Rhododendron molle</name>
    <name type="common">Chinese azalea</name>
    <name type="synonym">Azalea mollis</name>
    <dbReference type="NCBI Taxonomy" id="49168"/>
    <lineage>
        <taxon>Eukaryota</taxon>
        <taxon>Viridiplantae</taxon>
        <taxon>Streptophyta</taxon>
        <taxon>Embryophyta</taxon>
        <taxon>Tracheophyta</taxon>
        <taxon>Spermatophyta</taxon>
        <taxon>Magnoliopsida</taxon>
        <taxon>eudicotyledons</taxon>
        <taxon>Gunneridae</taxon>
        <taxon>Pentapetalae</taxon>
        <taxon>asterids</taxon>
        <taxon>Ericales</taxon>
        <taxon>Ericaceae</taxon>
        <taxon>Ericoideae</taxon>
        <taxon>Rhodoreae</taxon>
        <taxon>Rhododendron</taxon>
    </lineage>
</organism>
<evidence type="ECO:0000313" key="2">
    <source>
        <dbReference type="Proteomes" id="UP001062846"/>
    </source>
</evidence>
<evidence type="ECO:0000313" key="1">
    <source>
        <dbReference type="EMBL" id="KAI8564211.1"/>
    </source>
</evidence>
<proteinExistence type="predicted"/>
<accession>A0ACC0PGD7</accession>
<comment type="caution">
    <text evidence="1">The sequence shown here is derived from an EMBL/GenBank/DDBJ whole genome shotgun (WGS) entry which is preliminary data.</text>
</comment>
<dbReference type="EMBL" id="CM046390">
    <property type="protein sequence ID" value="KAI8564211.1"/>
    <property type="molecule type" value="Genomic_DNA"/>
</dbReference>
<dbReference type="Proteomes" id="UP001062846">
    <property type="component" value="Chromosome 3"/>
</dbReference>
<reference evidence="1" key="1">
    <citation type="submission" date="2022-02" db="EMBL/GenBank/DDBJ databases">
        <title>Plant Genome Project.</title>
        <authorList>
            <person name="Zhang R.-G."/>
        </authorList>
    </citation>
    <scope>NUCLEOTIDE SEQUENCE</scope>
    <source>
        <strain evidence="1">AT1</strain>
    </source>
</reference>